<keyword evidence="3" id="KW-1185">Reference proteome</keyword>
<name>A0A2K4YE36_9MYCO</name>
<gene>
    <name evidence="2" type="ORF">MAAFP003_3747</name>
</gene>
<dbReference type="AlphaFoldDB" id="A0A2K4YE36"/>
<evidence type="ECO:0000313" key="2">
    <source>
        <dbReference type="EMBL" id="SOX55065.1"/>
    </source>
</evidence>
<dbReference type="OrthoDB" id="4741720at2"/>
<dbReference type="PANTHER" id="PTHR33449:SF1">
    <property type="entry name" value="NUCLEOID-ASSOCIATED PROTEIN YBAB"/>
    <property type="match status" value="1"/>
</dbReference>
<evidence type="ECO:0000256" key="1">
    <source>
        <dbReference type="ARBA" id="ARBA00023125"/>
    </source>
</evidence>
<reference evidence="2" key="1">
    <citation type="submission" date="2018-01" db="EMBL/GenBank/DDBJ databases">
        <authorList>
            <consortium name="Urmite Genomes"/>
        </authorList>
    </citation>
    <scope>NUCLEOTIDE SEQUENCE [LARGE SCALE GENOMIC DNA]</scope>
    <source>
        <strain evidence="2">AFP003</strain>
    </source>
</reference>
<dbReference type="InterPro" id="IPR036894">
    <property type="entry name" value="YbaB-like_sf"/>
</dbReference>
<evidence type="ECO:0000313" key="3">
    <source>
        <dbReference type="Proteomes" id="UP000236318"/>
    </source>
</evidence>
<dbReference type="Proteomes" id="UP000236318">
    <property type="component" value="Unassembled WGS sequence"/>
</dbReference>
<protein>
    <submittedName>
        <fullName evidence="2">ESX-1 secretion-associated protein EspL</fullName>
    </submittedName>
</protein>
<dbReference type="GO" id="GO:0003677">
    <property type="term" value="F:DNA binding"/>
    <property type="evidence" value="ECO:0007669"/>
    <property type="project" value="UniProtKB-KW"/>
</dbReference>
<dbReference type="Pfam" id="PF02575">
    <property type="entry name" value="YbaB_DNA_bd"/>
    <property type="match status" value="1"/>
</dbReference>
<dbReference type="EMBL" id="FXEG02000003">
    <property type="protein sequence ID" value="SOX55065.1"/>
    <property type="molecule type" value="Genomic_DNA"/>
</dbReference>
<dbReference type="RefSeq" id="WP_096289228.1">
    <property type="nucleotide sequence ID" value="NZ_FXEG02000003.1"/>
</dbReference>
<dbReference type="PANTHER" id="PTHR33449">
    <property type="entry name" value="NUCLEOID-ASSOCIATED PROTEIN YBAB"/>
    <property type="match status" value="1"/>
</dbReference>
<dbReference type="InterPro" id="IPR004401">
    <property type="entry name" value="YbaB/EbfC"/>
</dbReference>
<sequence length="120" mass="12849">MSTEMHPVVAEVLRTAQQIQSMADAQTDNLKAESFSGSDETETVRATVDGHQWLTGLHIDDGLLRLGIETVALRVNEAIQNAQATAAPVVDAEQEQLIESLGQMADSLTAATSSFQAKPE</sequence>
<proteinExistence type="predicted"/>
<accession>A0A2K4YE36</accession>
<organism evidence="2 3">
    <name type="scientific">Mycobacterium ahvazicum</name>
    <dbReference type="NCBI Taxonomy" id="1964395"/>
    <lineage>
        <taxon>Bacteria</taxon>
        <taxon>Bacillati</taxon>
        <taxon>Actinomycetota</taxon>
        <taxon>Actinomycetes</taxon>
        <taxon>Mycobacteriales</taxon>
        <taxon>Mycobacteriaceae</taxon>
        <taxon>Mycobacterium</taxon>
        <taxon>Mycobacterium simiae complex</taxon>
    </lineage>
</organism>
<dbReference type="Gene3D" id="3.30.1310.10">
    <property type="entry name" value="Nucleoid-associated protein YbaB-like domain"/>
    <property type="match status" value="1"/>
</dbReference>
<dbReference type="SUPFAM" id="SSF82607">
    <property type="entry name" value="YbaB-like"/>
    <property type="match status" value="1"/>
</dbReference>
<comment type="caution">
    <text evidence="2">The sequence shown here is derived from an EMBL/GenBank/DDBJ whole genome shotgun (WGS) entry which is preliminary data.</text>
</comment>
<keyword evidence="1" id="KW-0238">DNA-binding</keyword>